<dbReference type="Proteomes" id="UP000468388">
    <property type="component" value="Unassembled WGS sequence"/>
</dbReference>
<dbReference type="AlphaFoldDB" id="A0A6N8JL91"/>
<dbReference type="PROSITE" id="PS51257">
    <property type="entry name" value="PROKAR_LIPOPROTEIN"/>
    <property type="match status" value="1"/>
</dbReference>
<organism evidence="1 2">
    <name type="scientific">Chitinophaga oryziterrae</name>
    <dbReference type="NCBI Taxonomy" id="1031224"/>
    <lineage>
        <taxon>Bacteria</taxon>
        <taxon>Pseudomonadati</taxon>
        <taxon>Bacteroidota</taxon>
        <taxon>Chitinophagia</taxon>
        <taxon>Chitinophagales</taxon>
        <taxon>Chitinophagaceae</taxon>
        <taxon>Chitinophaga</taxon>
    </lineage>
</organism>
<accession>A0A6N8JL91</accession>
<name>A0A6N8JL91_9BACT</name>
<evidence type="ECO:0008006" key="3">
    <source>
        <dbReference type="Google" id="ProtNLM"/>
    </source>
</evidence>
<comment type="caution">
    <text evidence="1">The sequence shown here is derived from an EMBL/GenBank/DDBJ whole genome shotgun (WGS) entry which is preliminary data.</text>
</comment>
<evidence type="ECO:0000313" key="1">
    <source>
        <dbReference type="EMBL" id="MVT44932.1"/>
    </source>
</evidence>
<gene>
    <name evidence="1" type="ORF">GO495_30360</name>
</gene>
<proteinExistence type="predicted"/>
<dbReference type="EMBL" id="WRXO01000014">
    <property type="protein sequence ID" value="MVT44932.1"/>
    <property type="molecule type" value="Genomic_DNA"/>
</dbReference>
<evidence type="ECO:0000313" key="2">
    <source>
        <dbReference type="Proteomes" id="UP000468388"/>
    </source>
</evidence>
<protein>
    <recommendedName>
        <fullName evidence="3">Lipocalin-like domain-containing protein</fullName>
    </recommendedName>
</protein>
<dbReference type="RefSeq" id="WP_157303721.1">
    <property type="nucleotide sequence ID" value="NZ_BAAAZB010000028.1"/>
</dbReference>
<sequence length="135" mass="14693">MRSLSTTLLLLFLLCSCEKNDTEATPSIDVTGTWQLSAKMPFPDTTWSAIASTDSASYVFGNNGQFSFDAKAHHVTGVYKVLADGNGVKLIITGTDSLSQYLQVQKSGDSAIRVDDWLKGISQKGYASKMFKKIN</sequence>
<keyword evidence="2" id="KW-1185">Reference proteome</keyword>
<reference evidence="1 2" key="1">
    <citation type="submission" date="2019-12" db="EMBL/GenBank/DDBJ databases">
        <title>The draft genomic sequence of strain Chitinophaga oryziterrae JCM 16595.</title>
        <authorList>
            <person name="Zhang X."/>
        </authorList>
    </citation>
    <scope>NUCLEOTIDE SEQUENCE [LARGE SCALE GENOMIC DNA]</scope>
    <source>
        <strain evidence="1 2">JCM 16595</strain>
    </source>
</reference>
<dbReference type="OrthoDB" id="669008at2"/>